<dbReference type="Pfam" id="PF01636">
    <property type="entry name" value="APH"/>
    <property type="match status" value="1"/>
</dbReference>
<gene>
    <name evidence="2" type="ORF">COV62_01405</name>
</gene>
<name>A0A2H0N0P6_9BACT</name>
<organism evidence="2 3">
    <name type="scientific">Candidatus Nealsonbacteria bacterium CG11_big_fil_rev_8_21_14_0_20_35_11</name>
    <dbReference type="NCBI Taxonomy" id="1974713"/>
    <lineage>
        <taxon>Bacteria</taxon>
        <taxon>Candidatus Nealsoniibacteriota</taxon>
    </lineage>
</organism>
<evidence type="ECO:0000313" key="2">
    <source>
        <dbReference type="EMBL" id="PIR02470.1"/>
    </source>
</evidence>
<reference evidence="2 3" key="1">
    <citation type="submission" date="2017-09" db="EMBL/GenBank/DDBJ databases">
        <title>Depth-based differentiation of microbial function through sediment-hosted aquifers and enrichment of novel symbionts in the deep terrestrial subsurface.</title>
        <authorList>
            <person name="Probst A.J."/>
            <person name="Ladd B."/>
            <person name="Jarett J.K."/>
            <person name="Geller-Mcgrath D.E."/>
            <person name="Sieber C.M."/>
            <person name="Emerson J.B."/>
            <person name="Anantharaman K."/>
            <person name="Thomas B.C."/>
            <person name="Malmstrom R."/>
            <person name="Stieglmeier M."/>
            <person name="Klingl A."/>
            <person name="Woyke T."/>
            <person name="Ryan C.M."/>
            <person name="Banfield J.F."/>
        </authorList>
    </citation>
    <scope>NUCLEOTIDE SEQUENCE [LARGE SCALE GENOMIC DNA]</scope>
    <source>
        <strain evidence="2">CG11_big_fil_rev_8_21_14_0_20_35_11</strain>
    </source>
</reference>
<feature type="domain" description="Aminoglycoside phosphotransferase" evidence="1">
    <location>
        <begin position="75"/>
        <end position="246"/>
    </location>
</feature>
<dbReference type="EMBL" id="PCWK01000035">
    <property type="protein sequence ID" value="PIR02470.1"/>
    <property type="molecule type" value="Genomic_DNA"/>
</dbReference>
<dbReference type="SUPFAM" id="SSF56112">
    <property type="entry name" value="Protein kinase-like (PK-like)"/>
    <property type="match status" value="1"/>
</dbReference>
<evidence type="ECO:0000259" key="1">
    <source>
        <dbReference type="Pfam" id="PF01636"/>
    </source>
</evidence>
<evidence type="ECO:0000313" key="3">
    <source>
        <dbReference type="Proteomes" id="UP000231139"/>
    </source>
</evidence>
<dbReference type="InterPro" id="IPR002575">
    <property type="entry name" value="Aminoglycoside_PTrfase"/>
</dbReference>
<dbReference type="Proteomes" id="UP000231139">
    <property type="component" value="Unassembled WGS sequence"/>
</dbReference>
<protein>
    <recommendedName>
        <fullName evidence="1">Aminoglycoside phosphotransferase domain-containing protein</fullName>
    </recommendedName>
</protein>
<sequence>MIKKAVLPKNYLFLKNRNFLEKFFSNFYSKPEVLKIKISSIKMSGNLKIFGEYKIKERNKIKKVFAIHRFLGTKIEEFEILKYLFNFKFREPKFLIPRSLFYFKKEKIIFYEALEGAPLSEIKGELLLKILKSKTKALSLALTQLQKTKPKAKIYDLEDDLRKFKVFENVLKKYFKKKVERDLIEELFSKLITKRRCYFENLKNFSFCHNDLTFGNLIYQKGKIGLIDFSESCFSDPLTDVGTFLAQLDYLLYLFPNKIKEIRKLRKEFKDSYLKLARKELKKEAGERIAVYRSWANLKNAIFVLGAEERFQNREACLWFLKLSQKILQEAPLSVFC</sequence>
<comment type="caution">
    <text evidence="2">The sequence shown here is derived from an EMBL/GenBank/DDBJ whole genome shotgun (WGS) entry which is preliminary data.</text>
</comment>
<dbReference type="PANTHER" id="PTHR21310">
    <property type="entry name" value="AMINOGLYCOSIDE PHOSPHOTRANSFERASE-RELATED-RELATED"/>
    <property type="match status" value="1"/>
</dbReference>
<accession>A0A2H0N0P6</accession>
<dbReference type="AlphaFoldDB" id="A0A2H0N0P6"/>
<dbReference type="InterPro" id="IPR011009">
    <property type="entry name" value="Kinase-like_dom_sf"/>
</dbReference>
<dbReference type="InterPro" id="IPR051678">
    <property type="entry name" value="AGP_Transferase"/>
</dbReference>
<dbReference type="Gene3D" id="3.90.1200.10">
    <property type="match status" value="1"/>
</dbReference>
<proteinExistence type="predicted"/>